<dbReference type="RefSeq" id="WP_135069330.1">
    <property type="nucleotide sequence ID" value="NZ_CP038266.1"/>
</dbReference>
<gene>
    <name evidence="1" type="ORF">E4K62_16150</name>
</gene>
<proteinExistence type="predicted"/>
<dbReference type="EMBL" id="CP038266">
    <property type="protein sequence ID" value="QBR90078.1"/>
    <property type="molecule type" value="Genomic_DNA"/>
</dbReference>
<dbReference type="Proteomes" id="UP000295748">
    <property type="component" value="Chromosome"/>
</dbReference>
<evidence type="ECO:0000313" key="1">
    <source>
        <dbReference type="EMBL" id="QBR90078.1"/>
    </source>
</evidence>
<evidence type="ECO:0000313" key="2">
    <source>
        <dbReference type="Proteomes" id="UP000295748"/>
    </source>
</evidence>
<keyword evidence="2" id="KW-1185">Reference proteome</keyword>
<name>A0ABX5SV48_9MICO</name>
<protein>
    <submittedName>
        <fullName evidence="1">Uncharacterized protein</fullName>
    </submittedName>
</protein>
<reference evidence="1 2" key="1">
    <citation type="submission" date="2019-03" db="EMBL/GenBank/DDBJ databases">
        <authorList>
            <person name="Dong K."/>
        </authorList>
    </citation>
    <scope>NUCLEOTIDE SEQUENCE [LARGE SCALE GENOMIC DNA]</scope>
    <source>
        <strain evidence="2">dk512</strain>
    </source>
</reference>
<sequence length="148" mass="16526">MQIIFQKSTGKPLRRATENDARAVAATLRKQYGELEFTDVRDTALGEMEYEKRYRLEDVIDLDRTYCSECGRGSVERPASEMIAIRHRSAQTTAGAWNFYCPEHSSPNQWGSSGARSRAPHREALCSSCFTLAPVGTECAVCGELVNE</sequence>
<accession>A0ABX5SV48</accession>
<organism evidence="1 2">
    <name type="scientific">Microbacterium wangchenii</name>
    <dbReference type="NCBI Taxonomy" id="2541726"/>
    <lineage>
        <taxon>Bacteria</taxon>
        <taxon>Bacillati</taxon>
        <taxon>Actinomycetota</taxon>
        <taxon>Actinomycetes</taxon>
        <taxon>Micrococcales</taxon>
        <taxon>Microbacteriaceae</taxon>
        <taxon>Microbacterium</taxon>
    </lineage>
</organism>